<evidence type="ECO:0000313" key="4">
    <source>
        <dbReference type="EMBL" id="OGY44784.1"/>
    </source>
</evidence>
<organism evidence="4 5">
    <name type="scientific">Candidatus Buchananbacteria bacterium RIFCSPHIGHO2_01_FULL_39_14</name>
    <dbReference type="NCBI Taxonomy" id="1797532"/>
    <lineage>
        <taxon>Bacteria</taxon>
        <taxon>Candidatus Buchananiibacteriota</taxon>
    </lineage>
</organism>
<dbReference type="InterPro" id="IPR038393">
    <property type="entry name" value="Fuc_iso_dom3_sf"/>
</dbReference>
<evidence type="ECO:0000313" key="5">
    <source>
        <dbReference type="Proteomes" id="UP000178930"/>
    </source>
</evidence>
<feature type="domain" description="L-fucose isomerase C-terminal" evidence="3">
    <location>
        <begin position="413"/>
        <end position="517"/>
    </location>
</feature>
<dbReference type="GO" id="GO:0005737">
    <property type="term" value="C:cytoplasm"/>
    <property type="evidence" value="ECO:0007669"/>
    <property type="project" value="InterPro"/>
</dbReference>
<dbReference type="Proteomes" id="UP000178930">
    <property type="component" value="Unassembled WGS sequence"/>
</dbReference>
<dbReference type="GO" id="GO:0008736">
    <property type="term" value="F:L-fucose isomerase activity"/>
    <property type="evidence" value="ECO:0007669"/>
    <property type="project" value="InterPro"/>
</dbReference>
<dbReference type="GO" id="GO:0019571">
    <property type="term" value="P:D-arabinose catabolic process"/>
    <property type="evidence" value="ECO:0007669"/>
    <property type="project" value="TreeGrafter"/>
</dbReference>
<protein>
    <recommendedName>
        <fullName evidence="3">L-fucose isomerase C-terminal domain-containing protein</fullName>
    </recommendedName>
</protein>
<evidence type="ECO:0000256" key="1">
    <source>
        <dbReference type="ARBA" id="ARBA00023235"/>
    </source>
</evidence>
<dbReference type="InterPro" id="IPR005763">
    <property type="entry name" value="Fucose_isomerase"/>
</dbReference>
<dbReference type="InterPro" id="IPR015888">
    <property type="entry name" value="Fuc_isomerase_C"/>
</dbReference>
<name>A0A1G1XXX2_9BACT</name>
<keyword evidence="1" id="KW-0413">Isomerase</keyword>
<keyword evidence="2" id="KW-0119">Carbohydrate metabolism</keyword>
<comment type="caution">
    <text evidence="4">The sequence shown here is derived from an EMBL/GenBank/DDBJ whole genome shotgun (WGS) entry which is preliminary data.</text>
</comment>
<dbReference type="Pfam" id="PF02952">
    <property type="entry name" value="Fucose_iso_C"/>
    <property type="match status" value="1"/>
</dbReference>
<reference evidence="4 5" key="1">
    <citation type="journal article" date="2016" name="Nat. Commun.">
        <title>Thousands of microbial genomes shed light on interconnected biogeochemical processes in an aquifer system.</title>
        <authorList>
            <person name="Anantharaman K."/>
            <person name="Brown C.T."/>
            <person name="Hug L.A."/>
            <person name="Sharon I."/>
            <person name="Castelle C.J."/>
            <person name="Probst A.J."/>
            <person name="Thomas B.C."/>
            <person name="Singh A."/>
            <person name="Wilkins M.J."/>
            <person name="Karaoz U."/>
            <person name="Brodie E.L."/>
            <person name="Williams K.H."/>
            <person name="Hubbard S.S."/>
            <person name="Banfield J.F."/>
        </authorList>
    </citation>
    <scope>NUCLEOTIDE SEQUENCE [LARGE SCALE GENOMIC DNA]</scope>
</reference>
<dbReference type="EMBL" id="MHIB01000012">
    <property type="protein sequence ID" value="OGY44784.1"/>
    <property type="molecule type" value="Genomic_DNA"/>
</dbReference>
<dbReference type="PANTHER" id="PTHR37840">
    <property type="entry name" value="L-FUCOSE ISOMERASE"/>
    <property type="match status" value="1"/>
</dbReference>
<dbReference type="GO" id="GO:0030145">
    <property type="term" value="F:manganese ion binding"/>
    <property type="evidence" value="ECO:0007669"/>
    <property type="project" value="InterPro"/>
</dbReference>
<evidence type="ECO:0000256" key="2">
    <source>
        <dbReference type="ARBA" id="ARBA00023277"/>
    </source>
</evidence>
<evidence type="ECO:0000259" key="3">
    <source>
        <dbReference type="Pfam" id="PF02952"/>
    </source>
</evidence>
<proteinExistence type="predicted"/>
<dbReference type="AlphaFoldDB" id="A0A1G1XXX2"/>
<gene>
    <name evidence="4" type="ORF">A2729_02770</name>
</gene>
<dbReference type="SUPFAM" id="SSF53743">
    <property type="entry name" value="FucI/AraA N-terminal and middle domains"/>
    <property type="match status" value="1"/>
</dbReference>
<dbReference type="STRING" id="1797532.A2729_02770"/>
<accession>A0A1G1XXX2</accession>
<dbReference type="GO" id="GO:0042355">
    <property type="term" value="P:L-fucose catabolic process"/>
    <property type="evidence" value="ECO:0007669"/>
    <property type="project" value="TreeGrafter"/>
</dbReference>
<dbReference type="PANTHER" id="PTHR37840:SF1">
    <property type="entry name" value="L-FUCOSE ISOMERASE"/>
    <property type="match status" value="1"/>
</dbReference>
<dbReference type="Gene3D" id="3.20.14.10">
    <property type="entry name" value="L-fucose/L-arabinose isomerase, C-terminal"/>
    <property type="match status" value="1"/>
</dbReference>
<dbReference type="InterPro" id="IPR009015">
    <property type="entry name" value="Fucose_isomerase_N/cen_sf"/>
</dbReference>
<sequence>MGNKKTVYLVSNGDFRDSAGVVCWPKHQETLRAVQAAFKKLSVKTKVLPEFNPDRKHGFVTKQCEGAAIFAQIPPEAPVVIVLSCWAYAHHVCTCLKTHRGPIVLIANFDGTWPGLVALLNHAGTLDRLGVKYSRLWSKNFGDDPIFMKRLSHWVTAGSISYKKDHLIDGRDLTLSRAADHFGEKLAVDILRYKRILGQLDPGCMGMLNAVMDLGNLAGIGMPLELLNQSDLLAEMELVSDEEATGHFDWLKGNNVWFDWGNNPDEQLTEAMVMSQMKMYSAAGRFVQRYGLAAIGIPYQLGLVRCVPASDLVEGMLNNEDRPIIVDPETGRAIRLNQAVPHFNEGDVGSGVPQILMHDIYKLKGMPTETTLHDVRYGKDYDGRFVWVFEISGAAPPAHFGGWEKTKIYRQPKMYFPKGGGTCSGVSKPGTITWARFYESFGQIGMDCGIGEVIEMPDIEVKNRLDQTTNVWPIANVHIPGYDRDQLMATHMSNHITIGYGDILPELIATCLHLGIPTRVAGEAGQKLLAA</sequence>
<dbReference type="GO" id="GO:0008790">
    <property type="term" value="F:arabinose isomerase activity"/>
    <property type="evidence" value="ECO:0007669"/>
    <property type="project" value="TreeGrafter"/>
</dbReference>